<evidence type="ECO:0000259" key="1">
    <source>
        <dbReference type="Pfam" id="PF13460"/>
    </source>
</evidence>
<dbReference type="Proteomes" id="UP001470023">
    <property type="component" value="Unassembled WGS sequence"/>
</dbReference>
<dbReference type="PANTHER" id="PTHR15020:SF50">
    <property type="entry name" value="UPF0659 PROTEIN YMR090W"/>
    <property type="match status" value="1"/>
</dbReference>
<sequence>MKIVIAGGHGQIARRLGRLLAARGDSVVGIVRNPGHVSDLQADGMEPVVCDLEKAPCDDVAEILSGADAVVFAAGAGPGSGVARKHTVDHQAAVLLADAALRAGVRRYVMVSTRGAGSSPPAHADEVWAAYVHAKTAADEHLMARDLDWTVLRPAALTNEPGTGTVRLTAERSIGEVTRDDVALVLVALLDTPAAAGLVLELAEGPDPVREAVSHAAKARTGQPEQHR</sequence>
<proteinExistence type="predicted"/>
<feature type="domain" description="NAD(P)-binding" evidence="1">
    <location>
        <begin position="7"/>
        <end position="193"/>
    </location>
</feature>
<dbReference type="SUPFAM" id="SSF51735">
    <property type="entry name" value="NAD(P)-binding Rossmann-fold domains"/>
    <property type="match status" value="1"/>
</dbReference>
<dbReference type="Gene3D" id="3.40.50.720">
    <property type="entry name" value="NAD(P)-binding Rossmann-like Domain"/>
    <property type="match status" value="1"/>
</dbReference>
<name>A0ABV1UJ26_9ACTN</name>
<dbReference type="RefSeq" id="WP_352065755.1">
    <property type="nucleotide sequence ID" value="NZ_JBEPAZ010000068.1"/>
</dbReference>
<dbReference type="InterPro" id="IPR036291">
    <property type="entry name" value="NAD(P)-bd_dom_sf"/>
</dbReference>
<evidence type="ECO:0000313" key="3">
    <source>
        <dbReference type="Proteomes" id="UP001470023"/>
    </source>
</evidence>
<accession>A0ABV1UJ26</accession>
<evidence type="ECO:0000313" key="2">
    <source>
        <dbReference type="EMBL" id="MER6433739.1"/>
    </source>
</evidence>
<reference evidence="2 3" key="1">
    <citation type="submission" date="2024-06" db="EMBL/GenBank/DDBJ databases">
        <title>The Natural Products Discovery Center: Release of the First 8490 Sequenced Strains for Exploring Actinobacteria Biosynthetic Diversity.</title>
        <authorList>
            <person name="Kalkreuter E."/>
            <person name="Kautsar S.A."/>
            <person name="Yang D."/>
            <person name="Bader C.D."/>
            <person name="Teijaro C.N."/>
            <person name="Fluegel L."/>
            <person name="Davis C.M."/>
            <person name="Simpson J.R."/>
            <person name="Lauterbach L."/>
            <person name="Steele A.D."/>
            <person name="Gui C."/>
            <person name="Meng S."/>
            <person name="Li G."/>
            <person name="Viehrig K."/>
            <person name="Ye F."/>
            <person name="Su P."/>
            <person name="Kiefer A.F."/>
            <person name="Nichols A."/>
            <person name="Cepeda A.J."/>
            <person name="Yan W."/>
            <person name="Fan B."/>
            <person name="Jiang Y."/>
            <person name="Adhikari A."/>
            <person name="Zheng C.-J."/>
            <person name="Schuster L."/>
            <person name="Cowan T.M."/>
            <person name="Smanski M.J."/>
            <person name="Chevrette M.G."/>
            <person name="De Carvalho L.P.S."/>
            <person name="Shen B."/>
        </authorList>
    </citation>
    <scope>NUCLEOTIDE SEQUENCE [LARGE SCALE GENOMIC DNA]</scope>
    <source>
        <strain evidence="2 3">NPDC001166</strain>
    </source>
</reference>
<dbReference type="InterPro" id="IPR016040">
    <property type="entry name" value="NAD(P)-bd_dom"/>
</dbReference>
<dbReference type="PANTHER" id="PTHR15020">
    <property type="entry name" value="FLAVIN REDUCTASE-RELATED"/>
    <property type="match status" value="1"/>
</dbReference>
<organism evidence="2 3">
    <name type="scientific">Streptomyces sp. 900105245</name>
    <dbReference type="NCBI Taxonomy" id="3154379"/>
    <lineage>
        <taxon>Bacteria</taxon>
        <taxon>Bacillati</taxon>
        <taxon>Actinomycetota</taxon>
        <taxon>Actinomycetes</taxon>
        <taxon>Kitasatosporales</taxon>
        <taxon>Streptomycetaceae</taxon>
        <taxon>Streptomyces</taxon>
    </lineage>
</organism>
<keyword evidence="3" id="KW-1185">Reference proteome</keyword>
<protein>
    <submittedName>
        <fullName evidence="2">SDR family oxidoreductase</fullName>
    </submittedName>
</protein>
<dbReference type="CDD" id="cd05243">
    <property type="entry name" value="SDR_a5"/>
    <property type="match status" value="1"/>
</dbReference>
<comment type="caution">
    <text evidence="2">The sequence shown here is derived from an EMBL/GenBank/DDBJ whole genome shotgun (WGS) entry which is preliminary data.</text>
</comment>
<dbReference type="EMBL" id="JBEPAZ010000068">
    <property type="protein sequence ID" value="MER6433739.1"/>
    <property type="molecule type" value="Genomic_DNA"/>
</dbReference>
<dbReference type="Pfam" id="PF13460">
    <property type="entry name" value="NAD_binding_10"/>
    <property type="match status" value="1"/>
</dbReference>
<gene>
    <name evidence="2" type="ORF">ABT272_39430</name>
</gene>